<keyword evidence="4" id="KW-1185">Reference proteome</keyword>
<comment type="caution">
    <text evidence="3">The sequence shown here is derived from an EMBL/GenBank/DDBJ whole genome shotgun (WGS) entry which is preliminary data.</text>
</comment>
<feature type="transmembrane region" description="Helical" evidence="2">
    <location>
        <begin position="277"/>
        <end position="300"/>
    </location>
</feature>
<name>A0A9P7MEX5_9HYPO</name>
<dbReference type="EMBL" id="SRPO01000096">
    <property type="protein sequence ID" value="KAG5941438.1"/>
    <property type="molecule type" value="Genomic_DNA"/>
</dbReference>
<protein>
    <recommendedName>
        <fullName evidence="5">Mcm2 3 5 family protein</fullName>
    </recommendedName>
</protein>
<evidence type="ECO:0000256" key="2">
    <source>
        <dbReference type="SAM" id="Phobius"/>
    </source>
</evidence>
<feature type="region of interest" description="Disordered" evidence="1">
    <location>
        <begin position="1"/>
        <end position="124"/>
    </location>
</feature>
<organism evidence="3 4">
    <name type="scientific">Claviceps pazoutovae</name>
    <dbReference type="NCBI Taxonomy" id="1649127"/>
    <lineage>
        <taxon>Eukaryota</taxon>
        <taxon>Fungi</taxon>
        <taxon>Dikarya</taxon>
        <taxon>Ascomycota</taxon>
        <taxon>Pezizomycotina</taxon>
        <taxon>Sordariomycetes</taxon>
        <taxon>Hypocreomycetidae</taxon>
        <taxon>Hypocreales</taxon>
        <taxon>Clavicipitaceae</taxon>
        <taxon>Claviceps</taxon>
    </lineage>
</organism>
<feature type="compositionally biased region" description="Polar residues" evidence="1">
    <location>
        <begin position="22"/>
        <end position="48"/>
    </location>
</feature>
<feature type="transmembrane region" description="Helical" evidence="2">
    <location>
        <begin position="342"/>
        <end position="362"/>
    </location>
</feature>
<dbReference type="AlphaFoldDB" id="A0A9P7MEX5"/>
<accession>A0A9P7MEX5</accession>
<keyword evidence="2" id="KW-0472">Membrane</keyword>
<evidence type="ECO:0008006" key="5">
    <source>
        <dbReference type="Google" id="ProtNLM"/>
    </source>
</evidence>
<feature type="region of interest" description="Disordered" evidence="1">
    <location>
        <begin position="155"/>
        <end position="180"/>
    </location>
</feature>
<dbReference type="Proteomes" id="UP000706124">
    <property type="component" value="Unassembled WGS sequence"/>
</dbReference>
<evidence type="ECO:0000313" key="3">
    <source>
        <dbReference type="EMBL" id="KAG5941438.1"/>
    </source>
</evidence>
<proteinExistence type="predicted"/>
<gene>
    <name evidence="3" type="ORF">E4U60_007904</name>
</gene>
<feature type="transmembrane region" description="Helical" evidence="2">
    <location>
        <begin position="805"/>
        <end position="829"/>
    </location>
</feature>
<keyword evidence="2" id="KW-1133">Transmembrane helix</keyword>
<evidence type="ECO:0000313" key="4">
    <source>
        <dbReference type="Proteomes" id="UP000706124"/>
    </source>
</evidence>
<feature type="compositionally biased region" description="Basic and acidic residues" evidence="1">
    <location>
        <begin position="155"/>
        <end position="166"/>
    </location>
</feature>
<sequence length="928" mass="103133">MAENESAPPRSSDNCDDERSASPFSSTGLQSADLTKSNLQSTICSTSGYERIGLDNEDTDDVSKESAVSQSKSMRRSLSKSLYPDHMASCNDIGDQQTSESPERASPHSSPKTTHSGTNFLDSSPSEYLKGRHAWTIAPIFSRVFQIFRTRSQTEQRAETLREHEASLPNETPNDASPPYRDTTQCHISLHSETDIEHGDDNFDDEAFSRRYCEKPSYCSSRSNAKVAGVSWIPMAILVLSIYSTVMSGMWLVVSFIQPGWGHKISSNGSLQPSTATMVTALLAKTIELSFVTVFVSLLGQMITHKSLIRYGRSGMTLAEITMRNWVIQPGSLMTHWESVPYASFSMLGGLTLIATIISMLYTTASDAMVAPKLMNTDWQKRTLSGPFDSIYANVNSLKTTCPDMFGSIPRDEPNDIACMQIQFAGQSHRNLFSFMSTWADMKANDTSIVQELKDRPMGKHSLYENITMTAAWIHTDYGNVTASSEKYGRIVNNVTMAMPHPGVYAAATAPENNIMQPADLAGVGEYTILAGVVSPTVNVMCVNMNREELAPLVYSEWPDSDLSLSKTEAWIESVPPILSPDQPEYFNRTMVDELFRWGPKFKRRPPIFPLFPIEYNMVSSPIVNYSDSVYVLANRYKVENDLTLCEMRSWLSPSCHTEFNSSGTSGTSMRAICDVPDDINAYYRSFPPDTIWTGTSPDWTHVAVEWSKALGLHGGNRNSNNSNAHQLTQLALGSPRFLPDQPSLAEALAVFAGSTLVASSIKAPFRHYWDTNSTQYRKDKVDSFSASLKTQQYTSGHVLGWQTMFYIVLAPVFFINFACLILIVRILLRSTFVTDFTEPQNLFTLAMNSPPTRQLKGSCGGGPKGRDLVVPWRVAYASIPKHYFLMEANESPWRGKYANSQVTTDALVEEDDKAIAYIRLSQGKGLM</sequence>
<dbReference type="OrthoDB" id="4721035at2759"/>
<evidence type="ECO:0000256" key="1">
    <source>
        <dbReference type="SAM" id="MobiDB-lite"/>
    </source>
</evidence>
<keyword evidence="2" id="KW-0812">Transmembrane</keyword>
<feature type="transmembrane region" description="Helical" evidence="2">
    <location>
        <begin position="232"/>
        <end position="257"/>
    </location>
</feature>
<reference evidence="3 4" key="1">
    <citation type="journal article" date="2020" name="bioRxiv">
        <title>Whole genome comparisons of ergot fungi reveals the divergence and evolution of species within the genus Claviceps are the result of varying mechanisms driving genome evolution and host range expansion.</title>
        <authorList>
            <person name="Wyka S.A."/>
            <person name="Mondo S.J."/>
            <person name="Liu M."/>
            <person name="Dettman J."/>
            <person name="Nalam V."/>
            <person name="Broders K.D."/>
        </authorList>
    </citation>
    <scope>NUCLEOTIDE SEQUENCE [LARGE SCALE GENOMIC DNA]</scope>
    <source>
        <strain evidence="3 4">CCC 1485</strain>
    </source>
</reference>
<feature type="compositionally biased region" description="Polar residues" evidence="1">
    <location>
        <begin position="107"/>
        <end position="124"/>
    </location>
</feature>